<dbReference type="InterPro" id="IPR046529">
    <property type="entry name" value="DUF6594"/>
</dbReference>
<dbReference type="Proteomes" id="UP000077069">
    <property type="component" value="Unassembled WGS sequence"/>
</dbReference>
<evidence type="ECO:0000313" key="3">
    <source>
        <dbReference type="EMBL" id="OAG07077.1"/>
    </source>
</evidence>
<feature type="transmembrane region" description="Helical" evidence="1">
    <location>
        <begin position="256"/>
        <end position="274"/>
    </location>
</feature>
<dbReference type="InParanoid" id="A0A177CJV8"/>
<keyword evidence="1" id="KW-0812">Transmembrane</keyword>
<dbReference type="Pfam" id="PF20237">
    <property type="entry name" value="DUF6594"/>
    <property type="match status" value="1"/>
</dbReference>
<dbReference type="AlphaFoldDB" id="A0A177CJV8"/>
<dbReference type="EMBL" id="KV441551">
    <property type="protein sequence ID" value="OAG07077.1"/>
    <property type="molecule type" value="Genomic_DNA"/>
</dbReference>
<dbReference type="STRING" id="1460663.A0A177CJV8"/>
<proteinExistence type="predicted"/>
<dbReference type="PANTHER" id="PTHR34502">
    <property type="entry name" value="DUF6594 DOMAIN-CONTAINING PROTEIN-RELATED"/>
    <property type="match status" value="1"/>
</dbReference>
<organism evidence="3 4">
    <name type="scientific">Paraphaeosphaeria sporulosa</name>
    <dbReference type="NCBI Taxonomy" id="1460663"/>
    <lineage>
        <taxon>Eukaryota</taxon>
        <taxon>Fungi</taxon>
        <taxon>Dikarya</taxon>
        <taxon>Ascomycota</taxon>
        <taxon>Pezizomycotina</taxon>
        <taxon>Dothideomycetes</taxon>
        <taxon>Pleosporomycetidae</taxon>
        <taxon>Pleosporales</taxon>
        <taxon>Massarineae</taxon>
        <taxon>Didymosphaeriaceae</taxon>
        <taxon>Paraphaeosphaeria</taxon>
    </lineage>
</organism>
<feature type="transmembrane region" description="Helical" evidence="1">
    <location>
        <begin position="227"/>
        <end position="250"/>
    </location>
</feature>
<dbReference type="OrthoDB" id="3533814at2759"/>
<evidence type="ECO:0000313" key="4">
    <source>
        <dbReference type="Proteomes" id="UP000077069"/>
    </source>
</evidence>
<dbReference type="PANTHER" id="PTHR34502:SF4">
    <property type="entry name" value="DUF6594 DOMAIN-CONTAINING PROTEIN"/>
    <property type="match status" value="1"/>
</dbReference>
<reference evidence="3 4" key="1">
    <citation type="submission" date="2016-05" db="EMBL/GenBank/DDBJ databases">
        <title>Comparative analysis of secretome profiles of manganese(II)-oxidizing ascomycete fungi.</title>
        <authorList>
            <consortium name="DOE Joint Genome Institute"/>
            <person name="Zeiner C.A."/>
            <person name="Purvine S.O."/>
            <person name="Zink E.M."/>
            <person name="Wu S."/>
            <person name="Pasa-Tolic L."/>
            <person name="Chaput D.L."/>
            <person name="Haridas S."/>
            <person name="Grigoriev I.V."/>
            <person name="Santelli C.M."/>
            <person name="Hansel C.M."/>
        </authorList>
    </citation>
    <scope>NUCLEOTIDE SEQUENCE [LARGE SCALE GENOMIC DNA]</scope>
    <source>
        <strain evidence="3 4">AP3s5-JAC2a</strain>
    </source>
</reference>
<keyword evidence="1" id="KW-0472">Membrane</keyword>
<dbReference type="RefSeq" id="XP_018037442.1">
    <property type="nucleotide sequence ID" value="XM_018182766.1"/>
</dbReference>
<feature type="transmembrane region" description="Helical" evidence="1">
    <location>
        <begin position="281"/>
        <end position="298"/>
    </location>
</feature>
<sequence length="324" mass="36615">MNPPPNISDIELGRVRDGYPALAAWIARDPDGEAFVFRKFDRLAARNILHLQCRLIALEHEIDCLDEETRTKGDDESKQSLRRWETLITSSKDTARPENKRLAMLDELKGLLEEYYETILRQSQITNLKGPSGRVLETFRDYVDGRAFKHDASSAPTEDSIAPMRLISGRAKHFLEDKFDLVALRRGEEEDQLSRLLQHHWMFQERKTDDPFDRTTIYKHHHVVRTVAAISMTLAAILLIVAIISLYSVSNPKAKLGLVAMYTFLFAVSVALLTNARRAEVFAATAAYAAVLVVFVSGDIGGVKEEQCLVQLENGIFKMIRCPG</sequence>
<evidence type="ECO:0000259" key="2">
    <source>
        <dbReference type="Pfam" id="PF20237"/>
    </source>
</evidence>
<name>A0A177CJV8_9PLEO</name>
<protein>
    <recommendedName>
        <fullName evidence="2">DUF6594 domain-containing protein</fullName>
    </recommendedName>
</protein>
<keyword evidence="1" id="KW-1133">Transmembrane helix</keyword>
<dbReference type="GeneID" id="28766252"/>
<evidence type="ECO:0000256" key="1">
    <source>
        <dbReference type="SAM" id="Phobius"/>
    </source>
</evidence>
<keyword evidence="4" id="KW-1185">Reference proteome</keyword>
<gene>
    <name evidence="3" type="ORF">CC84DRAFT_1216081</name>
</gene>
<feature type="domain" description="DUF6594" evidence="2">
    <location>
        <begin position="19"/>
        <end position="293"/>
    </location>
</feature>
<accession>A0A177CJV8</accession>